<dbReference type="KEGG" id="pbap:Pla133_50920"/>
<dbReference type="AlphaFoldDB" id="A0A518BSM7"/>
<gene>
    <name evidence="2" type="primary">wbbL_8</name>
    <name evidence="2" type="ORF">Pla133_50920</name>
</gene>
<dbReference type="Gene3D" id="3.90.550.10">
    <property type="entry name" value="Spore Coat Polysaccharide Biosynthesis Protein SpsA, Chain A"/>
    <property type="match status" value="1"/>
</dbReference>
<proteinExistence type="predicted"/>
<dbReference type="PANTHER" id="PTHR43179:SF7">
    <property type="entry name" value="RHAMNOSYLTRANSFERASE WBBL"/>
    <property type="match status" value="1"/>
</dbReference>
<sequence>MLSVLFVNYNSWAELEGALTSLAQQWPLDGGQRELEVVVVDNASPHRDASIEARVEASLARWGGRLVRHARNDGYGGGMNLALEHASGELILVCNPDLLFLPGCIERMARHLDEHPRVGVVSPETFATADRSLRLPTGVVPTLADFVGDTLAALSPRFAHRNSMRRTRQFLPVWSAGPDLEVEMVAGCCFMLRRAVIEEVGFFDERYTLYYEDTDLSLRVRRAGWTIEQVDGAGIVHLYDRSAATDRHAAHARMLHSRRAYFRRWYGPLGAWAHDACLALLRTGWAERRRSKAQDSAVPLGVAAGELSLEIPGPSRRWLVEIAYDPDFLYAAGQIGSGPCWTPCEQVLAELRQPAWLRIIDLDGARPRELVRYRWGVSPG</sequence>
<dbReference type="EC" id="2.4.1.289" evidence="2"/>
<dbReference type="GO" id="GO:0102096">
    <property type="term" value="F:decaprenyl-N-acetyl-alpha-D-glucosaminyl-pyrophosphate:dTDP-alpha-L-rhamnose rhamnosyltransferase activity"/>
    <property type="evidence" value="ECO:0007669"/>
    <property type="project" value="UniProtKB-EC"/>
</dbReference>
<dbReference type="CDD" id="cd04186">
    <property type="entry name" value="GT_2_like_c"/>
    <property type="match status" value="1"/>
</dbReference>
<protein>
    <submittedName>
        <fullName evidence="2">N-acetylglucosaminyl-diphospho-decaprenol L-rhamnosyltransferase</fullName>
        <ecNumber evidence="2">2.4.1.289</ecNumber>
    </submittedName>
</protein>
<evidence type="ECO:0000313" key="3">
    <source>
        <dbReference type="Proteomes" id="UP000316921"/>
    </source>
</evidence>
<evidence type="ECO:0000259" key="1">
    <source>
        <dbReference type="Pfam" id="PF00535"/>
    </source>
</evidence>
<reference evidence="2 3" key="1">
    <citation type="submission" date="2019-02" db="EMBL/GenBank/DDBJ databases">
        <title>Deep-cultivation of Planctomycetes and their phenomic and genomic characterization uncovers novel biology.</title>
        <authorList>
            <person name="Wiegand S."/>
            <person name="Jogler M."/>
            <person name="Boedeker C."/>
            <person name="Pinto D."/>
            <person name="Vollmers J."/>
            <person name="Rivas-Marin E."/>
            <person name="Kohn T."/>
            <person name="Peeters S.H."/>
            <person name="Heuer A."/>
            <person name="Rast P."/>
            <person name="Oberbeckmann S."/>
            <person name="Bunk B."/>
            <person name="Jeske O."/>
            <person name="Meyerdierks A."/>
            <person name="Storesund J.E."/>
            <person name="Kallscheuer N."/>
            <person name="Luecker S."/>
            <person name="Lage O.M."/>
            <person name="Pohl T."/>
            <person name="Merkel B.J."/>
            <person name="Hornburger P."/>
            <person name="Mueller R.-W."/>
            <person name="Bruemmer F."/>
            <person name="Labrenz M."/>
            <person name="Spormann A.M."/>
            <person name="Op den Camp H."/>
            <person name="Overmann J."/>
            <person name="Amann R."/>
            <person name="Jetten M.S.M."/>
            <person name="Mascher T."/>
            <person name="Medema M.H."/>
            <person name="Devos D.P."/>
            <person name="Kaster A.-K."/>
            <person name="Ovreas L."/>
            <person name="Rohde M."/>
            <person name="Galperin M.Y."/>
            <person name="Jogler C."/>
        </authorList>
    </citation>
    <scope>NUCLEOTIDE SEQUENCE [LARGE SCALE GENOMIC DNA]</scope>
    <source>
        <strain evidence="2 3">Pla133</strain>
    </source>
</reference>
<accession>A0A518BSM7</accession>
<keyword evidence="3" id="KW-1185">Reference proteome</keyword>
<feature type="domain" description="Glycosyltransferase 2-like" evidence="1">
    <location>
        <begin position="3"/>
        <end position="122"/>
    </location>
</feature>
<dbReference type="Pfam" id="PF00535">
    <property type="entry name" value="Glycos_transf_2"/>
    <property type="match status" value="1"/>
</dbReference>
<dbReference type="Proteomes" id="UP000316921">
    <property type="component" value="Chromosome"/>
</dbReference>
<dbReference type="InterPro" id="IPR029044">
    <property type="entry name" value="Nucleotide-diphossugar_trans"/>
</dbReference>
<keyword evidence="2" id="KW-0808">Transferase</keyword>
<keyword evidence="2" id="KW-0328">Glycosyltransferase</keyword>
<dbReference type="EMBL" id="CP036287">
    <property type="protein sequence ID" value="QDU69969.1"/>
    <property type="molecule type" value="Genomic_DNA"/>
</dbReference>
<dbReference type="SUPFAM" id="SSF53448">
    <property type="entry name" value="Nucleotide-diphospho-sugar transferases"/>
    <property type="match status" value="1"/>
</dbReference>
<evidence type="ECO:0000313" key="2">
    <source>
        <dbReference type="EMBL" id="QDU69969.1"/>
    </source>
</evidence>
<dbReference type="RefSeq" id="WP_145070362.1">
    <property type="nucleotide sequence ID" value="NZ_CP036287.1"/>
</dbReference>
<organism evidence="2 3">
    <name type="scientific">Engelhardtia mirabilis</name>
    <dbReference type="NCBI Taxonomy" id="2528011"/>
    <lineage>
        <taxon>Bacteria</taxon>
        <taxon>Pseudomonadati</taxon>
        <taxon>Planctomycetota</taxon>
        <taxon>Planctomycetia</taxon>
        <taxon>Planctomycetia incertae sedis</taxon>
        <taxon>Engelhardtia</taxon>
    </lineage>
</organism>
<name>A0A518BSM7_9BACT</name>
<dbReference type="PANTHER" id="PTHR43179">
    <property type="entry name" value="RHAMNOSYLTRANSFERASE WBBL"/>
    <property type="match status" value="1"/>
</dbReference>
<dbReference type="InterPro" id="IPR001173">
    <property type="entry name" value="Glyco_trans_2-like"/>
</dbReference>